<gene>
    <name evidence="3" type="ORF">V1479_08865</name>
</gene>
<evidence type="ECO:0000259" key="2">
    <source>
        <dbReference type="Pfam" id="PF01642"/>
    </source>
</evidence>
<evidence type="ECO:0000256" key="1">
    <source>
        <dbReference type="SAM" id="MobiDB-lite"/>
    </source>
</evidence>
<evidence type="ECO:0000313" key="4">
    <source>
        <dbReference type="Proteomes" id="UP001559025"/>
    </source>
</evidence>
<proteinExistence type="predicted"/>
<evidence type="ECO:0000313" key="3">
    <source>
        <dbReference type="EMBL" id="MEX4007413.1"/>
    </source>
</evidence>
<accession>A0ABV3WRX7</accession>
<dbReference type="Gene3D" id="3.20.20.240">
    <property type="entry name" value="Methylmalonyl-CoA mutase"/>
    <property type="match status" value="1"/>
</dbReference>
<comment type="caution">
    <text evidence="3">The sequence shown here is derived from an EMBL/GenBank/DDBJ whole genome shotgun (WGS) entry which is preliminary data.</text>
</comment>
<feature type="domain" description="Methylmalonyl-CoA mutase alpha/beta chain catalytic" evidence="2">
    <location>
        <begin position="63"/>
        <end position="442"/>
    </location>
</feature>
<reference evidence="3 4" key="1">
    <citation type="submission" date="2024-01" db="EMBL/GenBank/DDBJ databases">
        <title>New evidence supports the origin of RcGTA from prophage.</title>
        <authorList>
            <person name="Xu Y."/>
            <person name="Liu B."/>
            <person name="Chen F."/>
        </authorList>
    </citation>
    <scope>NUCLEOTIDE SEQUENCE [LARGE SCALE GENOMIC DNA]</scope>
    <source>
        <strain evidence="3 4">CBW1107-2</strain>
    </source>
</reference>
<feature type="region of interest" description="Disordered" evidence="1">
    <location>
        <begin position="431"/>
        <end position="455"/>
    </location>
</feature>
<dbReference type="SUPFAM" id="SSF51703">
    <property type="entry name" value="Cobalamin (vitamin B12)-dependent enzymes"/>
    <property type="match status" value="1"/>
</dbReference>
<dbReference type="Pfam" id="PF01642">
    <property type="entry name" value="MM_CoA_mutase"/>
    <property type="match status" value="1"/>
</dbReference>
<keyword evidence="4" id="KW-1185">Reference proteome</keyword>
<name>A0ABV3WRX7_9HYPH</name>
<protein>
    <submittedName>
        <fullName evidence="3">Methylmalonyl-CoA mutase family protein</fullName>
    </submittedName>
</protein>
<dbReference type="EMBL" id="JAZHFV010000002">
    <property type="protein sequence ID" value="MEX4007413.1"/>
    <property type="molecule type" value="Genomic_DNA"/>
</dbReference>
<dbReference type="InterPro" id="IPR006099">
    <property type="entry name" value="MeMalonylCoA_mutase_a/b_cat"/>
</dbReference>
<dbReference type="PANTHER" id="PTHR48101">
    <property type="entry name" value="METHYLMALONYL-COA MUTASE, MITOCHONDRIAL-RELATED"/>
    <property type="match status" value="1"/>
</dbReference>
<sequence length="474" mass="51068">MEAAIINTGSFPPIGRSQWLESVRGPTAAHTEAPAVPSYADLQFESIRQDRSRPGLMSRAAAGWTVVQRVDDSDAKRANAQAQEDIANGATGLAIVFEDAPNAFGFGLPAKPEALAAALHNIPLNRIYLRIDVHPSSRASVDWIVELMRRKKVDPTRLGLSFGIDPAAIFAGNGSLRMSIEALQASMPQSLAHFFGMGIPAVLLEADGRVFHNAGATEAQELGAMLASAVSHLRMFQEARQPLVYATPHIGFALSVDQDQFLSVAKVRALRKLWSKAQEACGIPPSPTKVHVETSYRMMSARAVETNILRSTLAAFAAAAGGADTISVLPHTLPHGLPESKARRLARNAQLILANETNLSLLGDPQTGSEDLDILTASLCEAAWEEFRQIESEGGLLASLAAGRLQKRVVEARERRTQRLRDDRLKIVGTTLHGQGTDEGAAPTLSTERRNPPSDGVVFCEKLPPLRLDALLDD</sequence>
<dbReference type="InterPro" id="IPR016176">
    <property type="entry name" value="Cbl-dep_enz_cat"/>
</dbReference>
<dbReference type="RefSeq" id="WP_368802586.1">
    <property type="nucleotide sequence ID" value="NZ_JAZHFV010000002.1"/>
</dbReference>
<dbReference type="Proteomes" id="UP001559025">
    <property type="component" value="Unassembled WGS sequence"/>
</dbReference>
<organism evidence="3 4">
    <name type="scientific">Neoaquamicrobium sediminum</name>
    <dbReference type="NCBI Taxonomy" id="1849104"/>
    <lineage>
        <taxon>Bacteria</taxon>
        <taxon>Pseudomonadati</taxon>
        <taxon>Pseudomonadota</taxon>
        <taxon>Alphaproteobacteria</taxon>
        <taxon>Hyphomicrobiales</taxon>
        <taxon>Phyllobacteriaceae</taxon>
        <taxon>Neoaquamicrobium</taxon>
    </lineage>
</organism>